<keyword evidence="7" id="KW-0418">Kinase</keyword>
<dbReference type="GO" id="GO:0003677">
    <property type="term" value="F:DNA binding"/>
    <property type="evidence" value="ECO:0007669"/>
    <property type="project" value="UniProtKB-KW"/>
</dbReference>
<dbReference type="InterPro" id="IPR051677">
    <property type="entry name" value="AfsR-DnrI-RedD_regulator"/>
</dbReference>
<evidence type="ECO:0000256" key="2">
    <source>
        <dbReference type="ARBA" id="ARBA00023015"/>
    </source>
</evidence>
<accession>A0A2V5JUD9</accession>
<dbReference type="EMBL" id="QJVJ01000028">
    <property type="protein sequence ID" value="PYI49961.1"/>
    <property type="molecule type" value="Genomic_DNA"/>
</dbReference>
<name>A0A2V5JUD9_9BACL</name>
<dbReference type="Gene3D" id="3.40.50.2300">
    <property type="match status" value="1"/>
</dbReference>
<organism evidence="7 8">
    <name type="scientific">Paenibacillus flagellatus</name>
    <dbReference type="NCBI Taxonomy" id="2211139"/>
    <lineage>
        <taxon>Bacteria</taxon>
        <taxon>Bacillati</taxon>
        <taxon>Bacillota</taxon>
        <taxon>Bacilli</taxon>
        <taxon>Bacillales</taxon>
        <taxon>Paenibacillaceae</taxon>
        <taxon>Paenibacillus</taxon>
    </lineage>
</organism>
<gene>
    <name evidence="7" type="ORF">DLM86_31440</name>
</gene>
<feature type="domain" description="Response regulatory" evidence="6">
    <location>
        <begin position="2"/>
        <end position="116"/>
    </location>
</feature>
<evidence type="ECO:0000256" key="1">
    <source>
        <dbReference type="ARBA" id="ARBA00023012"/>
    </source>
</evidence>
<protein>
    <submittedName>
        <fullName evidence="7">Histidine kinase</fullName>
    </submittedName>
</protein>
<dbReference type="GO" id="GO:0006355">
    <property type="term" value="P:regulation of DNA-templated transcription"/>
    <property type="evidence" value="ECO:0007669"/>
    <property type="project" value="InterPro"/>
</dbReference>
<dbReference type="InterPro" id="IPR016032">
    <property type="entry name" value="Sig_transdc_resp-reg_C-effctor"/>
</dbReference>
<dbReference type="InterPro" id="IPR001789">
    <property type="entry name" value="Sig_transdc_resp-reg_receiver"/>
</dbReference>
<dbReference type="Pfam" id="PF00072">
    <property type="entry name" value="Response_reg"/>
    <property type="match status" value="1"/>
</dbReference>
<evidence type="ECO:0000256" key="4">
    <source>
        <dbReference type="ARBA" id="ARBA00023163"/>
    </source>
</evidence>
<evidence type="ECO:0000259" key="6">
    <source>
        <dbReference type="PROSITE" id="PS50110"/>
    </source>
</evidence>
<dbReference type="SUPFAM" id="SSF52172">
    <property type="entry name" value="CheY-like"/>
    <property type="match status" value="1"/>
</dbReference>
<comment type="caution">
    <text evidence="7">The sequence shown here is derived from an EMBL/GenBank/DDBJ whole genome shotgun (WGS) entry which is preliminary data.</text>
</comment>
<keyword evidence="2" id="KW-0805">Transcription regulation</keyword>
<dbReference type="GO" id="GO:0016301">
    <property type="term" value="F:kinase activity"/>
    <property type="evidence" value="ECO:0007669"/>
    <property type="project" value="UniProtKB-KW"/>
</dbReference>
<dbReference type="Gene3D" id="1.10.10.10">
    <property type="entry name" value="Winged helix-like DNA-binding domain superfamily/Winged helix DNA-binding domain"/>
    <property type="match status" value="1"/>
</dbReference>
<keyword evidence="7" id="KW-0808">Transferase</keyword>
<keyword evidence="5" id="KW-0597">Phosphoprotein</keyword>
<keyword evidence="3" id="KW-0238">DNA-binding</keyword>
<dbReference type="PANTHER" id="PTHR35807">
    <property type="entry name" value="TRANSCRIPTIONAL REGULATOR REDD-RELATED"/>
    <property type="match status" value="1"/>
</dbReference>
<evidence type="ECO:0000313" key="8">
    <source>
        <dbReference type="Proteomes" id="UP000247476"/>
    </source>
</evidence>
<keyword evidence="4" id="KW-0804">Transcription</keyword>
<dbReference type="OrthoDB" id="9809318at2"/>
<dbReference type="PROSITE" id="PS50110">
    <property type="entry name" value="RESPONSE_REGULATORY"/>
    <property type="match status" value="1"/>
</dbReference>
<reference evidence="7 8" key="1">
    <citation type="submission" date="2018-05" db="EMBL/GenBank/DDBJ databases">
        <title>Paenibacillus flagellatus sp. nov., isolated from selenium mineral soil.</title>
        <authorList>
            <person name="Dai X."/>
        </authorList>
    </citation>
    <scope>NUCLEOTIDE SEQUENCE [LARGE SCALE GENOMIC DNA]</scope>
    <source>
        <strain evidence="7 8">DXL2</strain>
    </source>
</reference>
<keyword evidence="8" id="KW-1185">Reference proteome</keyword>
<dbReference type="AlphaFoldDB" id="A0A2V5JUD9"/>
<evidence type="ECO:0000256" key="5">
    <source>
        <dbReference type="PROSITE-ProRule" id="PRU00169"/>
    </source>
</evidence>
<dbReference type="Proteomes" id="UP000247476">
    <property type="component" value="Unassembled WGS sequence"/>
</dbReference>
<sequence>MNFLLVDDEPLALGDLEQALKEAVQDCIIYPFATSGKALTQAKSVRFDAAFLDIELGSTSGLALAKQLKDIQPYVHIIFVTSFAKYAVDAFRIHATGYLMKPVLKEDILRELTFIYEDSILTKRKKVRVQTFGGFEVFVNGKPLQFKRAKAKELLACLIDRRGASLTTAEACALLWEDDAGNPAKRDYFRTIVKDLRESLQQESISHILRRWHGRLAIDPEQLDCDCYRFMDGDPQAVNSYRHDYLPSYSWAEFSVTMFE</sequence>
<dbReference type="GO" id="GO:0000160">
    <property type="term" value="P:phosphorelay signal transduction system"/>
    <property type="evidence" value="ECO:0007669"/>
    <property type="project" value="UniProtKB-KW"/>
</dbReference>
<dbReference type="SUPFAM" id="SSF46894">
    <property type="entry name" value="C-terminal effector domain of the bipartite response regulators"/>
    <property type="match status" value="1"/>
</dbReference>
<evidence type="ECO:0000256" key="3">
    <source>
        <dbReference type="ARBA" id="ARBA00023125"/>
    </source>
</evidence>
<dbReference type="SMART" id="SM00448">
    <property type="entry name" value="REC"/>
    <property type="match status" value="1"/>
</dbReference>
<dbReference type="RefSeq" id="WP_110844174.1">
    <property type="nucleotide sequence ID" value="NZ_QJVJ01000028.1"/>
</dbReference>
<feature type="modified residue" description="4-aspartylphosphate" evidence="5">
    <location>
        <position position="53"/>
    </location>
</feature>
<keyword evidence="1" id="KW-0902">Two-component regulatory system</keyword>
<dbReference type="InterPro" id="IPR011006">
    <property type="entry name" value="CheY-like_superfamily"/>
</dbReference>
<evidence type="ECO:0000313" key="7">
    <source>
        <dbReference type="EMBL" id="PYI49961.1"/>
    </source>
</evidence>
<dbReference type="InterPro" id="IPR036388">
    <property type="entry name" value="WH-like_DNA-bd_sf"/>
</dbReference>
<proteinExistence type="predicted"/>